<evidence type="ECO:0000256" key="4">
    <source>
        <dbReference type="ARBA" id="ARBA00022679"/>
    </source>
</evidence>
<keyword evidence="13" id="KW-1185">Reference proteome</keyword>
<dbReference type="InterPro" id="IPR003594">
    <property type="entry name" value="HATPase_dom"/>
</dbReference>
<evidence type="ECO:0000256" key="1">
    <source>
        <dbReference type="ARBA" id="ARBA00000085"/>
    </source>
</evidence>
<feature type="transmembrane region" description="Helical" evidence="9">
    <location>
        <begin position="60"/>
        <end position="79"/>
    </location>
</feature>
<keyword evidence="5" id="KW-0547">Nucleotide-binding</keyword>
<dbReference type="GO" id="GO:0046983">
    <property type="term" value="F:protein dimerization activity"/>
    <property type="evidence" value="ECO:0007669"/>
    <property type="project" value="InterPro"/>
</dbReference>
<feature type="transmembrane region" description="Helical" evidence="9">
    <location>
        <begin position="12"/>
        <end position="33"/>
    </location>
</feature>
<feature type="domain" description="Histidine kinase/HSP90-like ATPase" evidence="10">
    <location>
        <begin position="290"/>
        <end position="367"/>
    </location>
</feature>
<dbReference type="Pfam" id="PF07730">
    <property type="entry name" value="HisKA_3"/>
    <property type="match status" value="1"/>
</dbReference>
<evidence type="ECO:0000259" key="10">
    <source>
        <dbReference type="Pfam" id="PF02518"/>
    </source>
</evidence>
<dbReference type="InterPro" id="IPR011712">
    <property type="entry name" value="Sig_transdc_His_kin_sub3_dim/P"/>
</dbReference>
<keyword evidence="9" id="KW-1133">Transmembrane helix</keyword>
<keyword evidence="8" id="KW-0902">Two-component regulatory system</keyword>
<accession>A0A386ZPC5</accession>
<keyword evidence="6 12" id="KW-0418">Kinase</keyword>
<dbReference type="InterPro" id="IPR050482">
    <property type="entry name" value="Sensor_HK_TwoCompSys"/>
</dbReference>
<dbReference type="Pfam" id="PF02518">
    <property type="entry name" value="HATPase_c"/>
    <property type="match status" value="1"/>
</dbReference>
<feature type="domain" description="Signal transduction histidine kinase subgroup 3 dimerisation and phosphoacceptor" evidence="11">
    <location>
        <begin position="176"/>
        <end position="242"/>
    </location>
</feature>
<evidence type="ECO:0000256" key="5">
    <source>
        <dbReference type="ARBA" id="ARBA00022741"/>
    </source>
</evidence>
<feature type="transmembrane region" description="Helical" evidence="9">
    <location>
        <begin position="127"/>
        <end position="151"/>
    </location>
</feature>
<evidence type="ECO:0000256" key="6">
    <source>
        <dbReference type="ARBA" id="ARBA00022777"/>
    </source>
</evidence>
<dbReference type="InterPro" id="IPR036890">
    <property type="entry name" value="HATPase_C_sf"/>
</dbReference>
<dbReference type="KEGG" id="nyu:D7D52_20010"/>
<keyword evidence="9" id="KW-0472">Membrane</keyword>
<evidence type="ECO:0000313" key="12">
    <source>
        <dbReference type="EMBL" id="AYF79213.1"/>
    </source>
</evidence>
<dbReference type="RefSeq" id="WP_120744290.1">
    <property type="nucleotide sequence ID" value="NZ_CP032568.1"/>
</dbReference>
<evidence type="ECO:0000259" key="11">
    <source>
        <dbReference type="Pfam" id="PF07730"/>
    </source>
</evidence>
<dbReference type="CDD" id="cd16917">
    <property type="entry name" value="HATPase_UhpB-NarQ-NarX-like"/>
    <property type="match status" value="1"/>
</dbReference>
<keyword evidence="3" id="KW-0597">Phosphoprotein</keyword>
<proteinExistence type="predicted"/>
<name>A0A386ZPC5_9NOCA</name>
<dbReference type="SUPFAM" id="SSF55874">
    <property type="entry name" value="ATPase domain of HSP90 chaperone/DNA topoisomerase II/histidine kinase"/>
    <property type="match status" value="1"/>
</dbReference>
<dbReference type="Gene3D" id="3.30.565.10">
    <property type="entry name" value="Histidine kinase-like ATPase, C-terminal domain"/>
    <property type="match status" value="1"/>
</dbReference>
<dbReference type="GO" id="GO:0005524">
    <property type="term" value="F:ATP binding"/>
    <property type="evidence" value="ECO:0007669"/>
    <property type="project" value="UniProtKB-KW"/>
</dbReference>
<dbReference type="PANTHER" id="PTHR24421:SF10">
    <property type="entry name" value="NITRATE_NITRITE SENSOR PROTEIN NARQ"/>
    <property type="match status" value="1"/>
</dbReference>
<keyword evidence="4" id="KW-0808">Transferase</keyword>
<evidence type="ECO:0000313" key="13">
    <source>
        <dbReference type="Proteomes" id="UP000267164"/>
    </source>
</evidence>
<dbReference type="GO" id="GO:0016020">
    <property type="term" value="C:membrane"/>
    <property type="evidence" value="ECO:0007669"/>
    <property type="project" value="InterPro"/>
</dbReference>
<dbReference type="AlphaFoldDB" id="A0A386ZPC5"/>
<evidence type="ECO:0000256" key="8">
    <source>
        <dbReference type="ARBA" id="ARBA00023012"/>
    </source>
</evidence>
<dbReference type="Gene3D" id="1.20.5.1930">
    <property type="match status" value="1"/>
</dbReference>
<organism evidence="12 13">
    <name type="scientific">Nocardia yunnanensis</name>
    <dbReference type="NCBI Taxonomy" id="2382165"/>
    <lineage>
        <taxon>Bacteria</taxon>
        <taxon>Bacillati</taxon>
        <taxon>Actinomycetota</taxon>
        <taxon>Actinomycetes</taxon>
        <taxon>Mycobacteriales</taxon>
        <taxon>Nocardiaceae</taxon>
        <taxon>Nocardia</taxon>
    </lineage>
</organism>
<keyword evidence="7" id="KW-0067">ATP-binding</keyword>
<evidence type="ECO:0000256" key="9">
    <source>
        <dbReference type="SAM" id="Phobius"/>
    </source>
</evidence>
<dbReference type="EC" id="2.7.13.3" evidence="2"/>
<evidence type="ECO:0000256" key="7">
    <source>
        <dbReference type="ARBA" id="ARBA00022840"/>
    </source>
</evidence>
<keyword evidence="9" id="KW-0812">Transmembrane</keyword>
<evidence type="ECO:0000256" key="3">
    <source>
        <dbReference type="ARBA" id="ARBA00022553"/>
    </source>
</evidence>
<dbReference type="OrthoDB" id="227596at2"/>
<gene>
    <name evidence="12" type="ORF">D7D52_20010</name>
</gene>
<reference evidence="12 13" key="1">
    <citation type="submission" date="2018-09" db="EMBL/GenBank/DDBJ databases">
        <title>Nocardia yunnanensis sp. nov., an actinomycete isolated from a soil sample.</title>
        <authorList>
            <person name="Zhang J."/>
        </authorList>
    </citation>
    <scope>NUCLEOTIDE SEQUENCE [LARGE SCALE GENOMIC DNA]</scope>
    <source>
        <strain evidence="12 13">CFHS0054</strain>
    </source>
</reference>
<protein>
    <recommendedName>
        <fullName evidence="2">histidine kinase</fullName>
        <ecNumber evidence="2">2.7.13.3</ecNumber>
    </recommendedName>
</protein>
<feature type="transmembrane region" description="Helical" evidence="9">
    <location>
        <begin position="39"/>
        <end position="55"/>
    </location>
</feature>
<dbReference type="GO" id="GO:0000155">
    <property type="term" value="F:phosphorelay sensor kinase activity"/>
    <property type="evidence" value="ECO:0007669"/>
    <property type="project" value="InterPro"/>
</dbReference>
<sequence length="401" mass="42675">MIDLRDRATRWTAARWLPLLGTPVLLAASTFPGEYRVPAVYWLLAVAAGLVFAVGGRHPLVVSLVLSGLAGAMFVIPAWGPSELVPYLGAVALVEAVMRAGDRAAAAATLAWGCAWVAGHWGGHDPAFWRGATFVAAAAYVGLPLLAGLWLRGQRRLTASLAARASEAQIRARAEERAALARELHDLVAHHMASIVVRVKVADRVLGDTDPRVREVLDDVGDTASGALTDIRRLLAALRDPVLDGVPLLDASVVRAEIDGAVERVRQGGFDVDATIDTHLDGLDAIARLTLLRLVQESLTNVMKHADRRTRVRIVVARTDSGVHLAVTNRSRDTHRATSDTHGSGHGLAGMRERVVLVGGRLETAAREHDWVLEAWLPATSGEIAAAPTASAALADGVVWA</sequence>
<evidence type="ECO:0000256" key="2">
    <source>
        <dbReference type="ARBA" id="ARBA00012438"/>
    </source>
</evidence>
<dbReference type="EMBL" id="CP032568">
    <property type="protein sequence ID" value="AYF79213.1"/>
    <property type="molecule type" value="Genomic_DNA"/>
</dbReference>
<dbReference type="PANTHER" id="PTHR24421">
    <property type="entry name" value="NITRATE/NITRITE SENSOR PROTEIN NARX-RELATED"/>
    <property type="match status" value="1"/>
</dbReference>
<comment type="catalytic activity">
    <reaction evidence="1">
        <text>ATP + protein L-histidine = ADP + protein N-phospho-L-histidine.</text>
        <dbReference type="EC" id="2.7.13.3"/>
    </reaction>
</comment>
<dbReference type="Proteomes" id="UP000267164">
    <property type="component" value="Chromosome"/>
</dbReference>